<keyword evidence="1" id="KW-0472">Membrane</keyword>
<keyword evidence="4" id="KW-1185">Reference proteome</keyword>
<sequence length="69" mass="7367">MFYLKNVPNWERVLRVIVGLVCLGDAVMNWGGSSLAIGAGIVGAMLAMTGLFGFCPMCAMVGRKLHKGH</sequence>
<evidence type="ECO:0000256" key="1">
    <source>
        <dbReference type="SAM" id="Phobius"/>
    </source>
</evidence>
<comment type="caution">
    <text evidence="3">The sequence shown here is derived from an EMBL/GenBank/DDBJ whole genome shotgun (WGS) entry which is preliminary data.</text>
</comment>
<name>A0ABM9J6Z7_9RALS</name>
<keyword evidence="1" id="KW-1133">Transmembrane helix</keyword>
<evidence type="ECO:0000313" key="4">
    <source>
        <dbReference type="Proteomes" id="UP001189616"/>
    </source>
</evidence>
<gene>
    <name evidence="3" type="ORF">LMG7141_01507</name>
</gene>
<evidence type="ECO:0000259" key="2">
    <source>
        <dbReference type="Pfam" id="PF11127"/>
    </source>
</evidence>
<keyword evidence="1" id="KW-0812">Transmembrane</keyword>
<organism evidence="3 4">
    <name type="scientific">Ralstonia condita</name>
    <dbReference type="NCBI Taxonomy" id="3058600"/>
    <lineage>
        <taxon>Bacteria</taxon>
        <taxon>Pseudomonadati</taxon>
        <taxon>Pseudomonadota</taxon>
        <taxon>Betaproteobacteria</taxon>
        <taxon>Burkholderiales</taxon>
        <taxon>Burkholderiaceae</taxon>
        <taxon>Ralstonia</taxon>
    </lineage>
</organism>
<dbReference type="RefSeq" id="WP_316657002.1">
    <property type="nucleotide sequence ID" value="NZ_CATYWO010000002.1"/>
</dbReference>
<feature type="transmembrane region" description="Helical" evidence="1">
    <location>
        <begin position="12"/>
        <end position="31"/>
    </location>
</feature>
<reference evidence="3 4" key="1">
    <citation type="submission" date="2023-07" db="EMBL/GenBank/DDBJ databases">
        <authorList>
            <person name="Peeters C."/>
        </authorList>
    </citation>
    <scope>NUCLEOTIDE SEQUENCE [LARGE SCALE GENOMIC DNA]</scope>
    <source>
        <strain evidence="3 4">LMG 7141</strain>
    </source>
</reference>
<feature type="domain" description="Inner membrane protein YgaP-like transmembrane" evidence="2">
    <location>
        <begin position="5"/>
        <end position="65"/>
    </location>
</feature>
<dbReference type="EMBL" id="CATYWO010000002">
    <property type="protein sequence ID" value="CAJ0784376.1"/>
    <property type="molecule type" value="Genomic_DNA"/>
</dbReference>
<proteinExistence type="predicted"/>
<dbReference type="Proteomes" id="UP001189616">
    <property type="component" value="Unassembled WGS sequence"/>
</dbReference>
<dbReference type="Pfam" id="PF11127">
    <property type="entry name" value="YgaP-like_TM"/>
    <property type="match status" value="1"/>
</dbReference>
<dbReference type="InterPro" id="IPR021309">
    <property type="entry name" value="YgaP-like_TM"/>
</dbReference>
<feature type="transmembrane region" description="Helical" evidence="1">
    <location>
        <begin position="37"/>
        <end position="61"/>
    </location>
</feature>
<protein>
    <recommendedName>
        <fullName evidence="2">Inner membrane protein YgaP-like transmembrane domain-containing protein</fullName>
    </recommendedName>
</protein>
<evidence type="ECO:0000313" key="3">
    <source>
        <dbReference type="EMBL" id="CAJ0784376.1"/>
    </source>
</evidence>
<accession>A0ABM9J6Z7</accession>